<feature type="transmembrane region" description="Helical" evidence="8">
    <location>
        <begin position="407"/>
        <end position="427"/>
    </location>
</feature>
<protein>
    <submittedName>
        <fullName evidence="9">Transporter</fullName>
    </submittedName>
</protein>
<dbReference type="InterPro" id="IPR018227">
    <property type="entry name" value="Amino_acid_transport_2"/>
</dbReference>
<name>A0A0D8LBP8_MORMO</name>
<dbReference type="GO" id="GO:0003333">
    <property type="term" value="P:amino acid transmembrane transport"/>
    <property type="evidence" value="ECO:0007669"/>
    <property type="project" value="InterPro"/>
</dbReference>
<keyword evidence="5 8" id="KW-0812">Transmembrane</keyword>
<feature type="transmembrane region" description="Helical" evidence="8">
    <location>
        <begin position="305"/>
        <end position="323"/>
    </location>
</feature>
<feature type="transmembrane region" description="Helical" evidence="8">
    <location>
        <begin position="210"/>
        <end position="232"/>
    </location>
</feature>
<evidence type="ECO:0000256" key="4">
    <source>
        <dbReference type="ARBA" id="ARBA00022519"/>
    </source>
</evidence>
<evidence type="ECO:0000256" key="2">
    <source>
        <dbReference type="ARBA" id="ARBA00022448"/>
    </source>
</evidence>
<proteinExistence type="predicted"/>
<sequence>MQDSIQTGANANSDLKKIPFTKYDAGWVVLCIGMAIGSGIVFMPVQIGIKGIWVFIAATLLSYPAIYWLQNLYLRTLSESEECEDYASVITQYLGKNWGVALGIAYFLMLLHGMFSYSLAVTFDSASYIKTFGLTEGLLSDSVWYGLIILTVLVAIAAQGERLLFKVSGPMVIVKFGIIVLLGIVMVPYWNFANISAFPDFLPFLRDVFLTLPFTLFSILFVQILSPMNIAYRRLEKNKRIATYRAVRANRVAYIILAVAVLFFAFSFTFSISHDQAVSAFEQNISALAIAAQVIPGSVVKVMTAMLNIFAILTAFLGIYLGFQEAIKGIVVNILTRFMPQERINQTVLHYGVCIGVILSLWFWVSTRFSILFFMQLGGPLFGVVSCLIPCYLVYRVPVLHKFKGATVWFIIFFGVLLCLSPFFKFFE</sequence>
<evidence type="ECO:0000256" key="1">
    <source>
        <dbReference type="ARBA" id="ARBA00004429"/>
    </source>
</evidence>
<dbReference type="GO" id="GO:0005886">
    <property type="term" value="C:plasma membrane"/>
    <property type="evidence" value="ECO:0007669"/>
    <property type="project" value="UniProtKB-SubCell"/>
</dbReference>
<keyword evidence="6 8" id="KW-1133">Transmembrane helix</keyword>
<organism evidence="9 10">
    <name type="scientific">Morganella morganii</name>
    <name type="common">Proteus morganii</name>
    <dbReference type="NCBI Taxonomy" id="582"/>
    <lineage>
        <taxon>Bacteria</taxon>
        <taxon>Pseudomonadati</taxon>
        <taxon>Pseudomonadota</taxon>
        <taxon>Gammaproteobacteria</taxon>
        <taxon>Enterobacterales</taxon>
        <taxon>Morganellaceae</taxon>
        <taxon>Morganella</taxon>
    </lineage>
</organism>
<comment type="caution">
    <text evidence="9">The sequence shown here is derived from an EMBL/GenBank/DDBJ whole genome shotgun (WGS) entry which is preliminary data.</text>
</comment>
<feature type="transmembrane region" description="Helical" evidence="8">
    <location>
        <begin position="252"/>
        <end position="272"/>
    </location>
</feature>
<keyword evidence="3" id="KW-1003">Cell membrane</keyword>
<reference evidence="9 10" key="1">
    <citation type="submission" date="2015-02" db="EMBL/GenBank/DDBJ databases">
        <title>Whole genome shotgun sequencing of cultured foodborne pathogen.</title>
        <authorList>
            <person name="Timme R."/>
            <person name="Allard M.W."/>
            <person name="Strain E."/>
            <person name="Evans P.S."/>
            <person name="Brown E."/>
        </authorList>
    </citation>
    <scope>NUCLEOTIDE SEQUENCE [LARGE SCALE GENOMIC DNA]</scope>
    <source>
        <strain evidence="9 10">GCSL-TSO-24</strain>
    </source>
</reference>
<evidence type="ECO:0000256" key="8">
    <source>
        <dbReference type="SAM" id="Phobius"/>
    </source>
</evidence>
<feature type="transmembrane region" description="Helical" evidence="8">
    <location>
        <begin position="371"/>
        <end position="395"/>
    </location>
</feature>
<dbReference type="Gene3D" id="1.20.1740.10">
    <property type="entry name" value="Amino acid/polyamine transporter I"/>
    <property type="match status" value="1"/>
</dbReference>
<feature type="transmembrane region" description="Helical" evidence="8">
    <location>
        <begin position="100"/>
        <end position="123"/>
    </location>
</feature>
<evidence type="ECO:0000313" key="10">
    <source>
        <dbReference type="Proteomes" id="UP000032582"/>
    </source>
</evidence>
<feature type="transmembrane region" description="Helical" evidence="8">
    <location>
        <begin position="25"/>
        <end position="45"/>
    </location>
</feature>
<comment type="subcellular location">
    <subcellularLocation>
        <location evidence="1">Cell inner membrane</location>
        <topology evidence="1">Multi-pass membrane protein</topology>
    </subcellularLocation>
</comment>
<dbReference type="Proteomes" id="UP000032582">
    <property type="component" value="Unassembled WGS sequence"/>
</dbReference>
<evidence type="ECO:0000256" key="6">
    <source>
        <dbReference type="ARBA" id="ARBA00022989"/>
    </source>
</evidence>
<keyword evidence="2" id="KW-0813">Transport</keyword>
<accession>A0A0D8LBP8</accession>
<feature type="transmembrane region" description="Helical" evidence="8">
    <location>
        <begin position="51"/>
        <end position="69"/>
    </location>
</feature>
<feature type="transmembrane region" description="Helical" evidence="8">
    <location>
        <begin position="143"/>
        <end position="160"/>
    </location>
</feature>
<feature type="transmembrane region" description="Helical" evidence="8">
    <location>
        <begin position="172"/>
        <end position="190"/>
    </location>
</feature>
<dbReference type="PANTHER" id="PTHR35334:SF5">
    <property type="entry name" value="INNER MEMBRANE TRANSPORT PROTEIN YHJV"/>
    <property type="match status" value="1"/>
</dbReference>
<keyword evidence="7 8" id="KW-0472">Membrane</keyword>
<dbReference type="PANTHER" id="PTHR35334">
    <property type="entry name" value="SERINE TRANSPORTER"/>
    <property type="match status" value="1"/>
</dbReference>
<evidence type="ECO:0000313" key="9">
    <source>
        <dbReference type="EMBL" id="KJF79282.1"/>
    </source>
</evidence>
<keyword evidence="4" id="KW-0997">Cell inner membrane</keyword>
<evidence type="ECO:0000256" key="5">
    <source>
        <dbReference type="ARBA" id="ARBA00022692"/>
    </source>
</evidence>
<evidence type="ECO:0000256" key="3">
    <source>
        <dbReference type="ARBA" id="ARBA00022475"/>
    </source>
</evidence>
<evidence type="ECO:0000256" key="7">
    <source>
        <dbReference type="ARBA" id="ARBA00023136"/>
    </source>
</evidence>
<dbReference type="PATRIC" id="fig|582.24.peg.40"/>
<feature type="transmembrane region" description="Helical" evidence="8">
    <location>
        <begin position="344"/>
        <end position="365"/>
    </location>
</feature>
<dbReference type="EMBL" id="JZSH01000001">
    <property type="protein sequence ID" value="KJF79282.1"/>
    <property type="molecule type" value="Genomic_DNA"/>
</dbReference>
<dbReference type="AlphaFoldDB" id="A0A0D8LBP8"/>
<gene>
    <name evidence="9" type="ORF">UA45_00135</name>
</gene>